<evidence type="ECO:0000259" key="2">
    <source>
        <dbReference type="SMART" id="SM00635"/>
    </source>
</evidence>
<dbReference type="EMBL" id="DVOS01000057">
    <property type="protein sequence ID" value="HIV23619.1"/>
    <property type="molecule type" value="Genomic_DNA"/>
</dbReference>
<dbReference type="InterPro" id="IPR008964">
    <property type="entry name" value="Invasin/intimin_cell_adhesion"/>
</dbReference>
<dbReference type="SUPFAM" id="SSF49373">
    <property type="entry name" value="Invasin/intimin cell-adhesion fragments"/>
    <property type="match status" value="3"/>
</dbReference>
<dbReference type="Pfam" id="PF13473">
    <property type="entry name" value="Cupredoxin_1"/>
    <property type="match status" value="1"/>
</dbReference>
<feature type="domain" description="BIG2" evidence="2">
    <location>
        <begin position="119"/>
        <end position="196"/>
    </location>
</feature>
<protein>
    <submittedName>
        <fullName evidence="3">Ig-like domain-containing protein</fullName>
    </submittedName>
</protein>
<feature type="chain" id="PRO_5038601513" evidence="1">
    <location>
        <begin position="26"/>
        <end position="534"/>
    </location>
</feature>
<feature type="domain" description="BIG2" evidence="2">
    <location>
        <begin position="198"/>
        <end position="274"/>
    </location>
</feature>
<dbReference type="AlphaFoldDB" id="A0A9D1T8D6"/>
<reference evidence="3" key="2">
    <citation type="journal article" date="2021" name="PeerJ">
        <title>Extensive microbial diversity within the chicken gut microbiome revealed by metagenomics and culture.</title>
        <authorList>
            <person name="Gilroy R."/>
            <person name="Ravi A."/>
            <person name="Getino M."/>
            <person name="Pursley I."/>
            <person name="Horton D.L."/>
            <person name="Alikhan N.F."/>
            <person name="Baker D."/>
            <person name="Gharbi K."/>
            <person name="Hall N."/>
            <person name="Watson M."/>
            <person name="Adriaenssens E.M."/>
            <person name="Foster-Nyarko E."/>
            <person name="Jarju S."/>
            <person name="Secka A."/>
            <person name="Antonio M."/>
            <person name="Oren A."/>
            <person name="Chaudhuri R.R."/>
            <person name="La Ragione R."/>
            <person name="Hildebrand F."/>
            <person name="Pallen M.J."/>
        </authorList>
    </citation>
    <scope>NUCLEOTIDE SEQUENCE</scope>
    <source>
        <strain evidence="3">ChiBcec6-7307</strain>
    </source>
</reference>
<evidence type="ECO:0000313" key="3">
    <source>
        <dbReference type="EMBL" id="HIV23619.1"/>
    </source>
</evidence>
<feature type="domain" description="BIG2" evidence="2">
    <location>
        <begin position="40"/>
        <end position="118"/>
    </location>
</feature>
<dbReference type="SMART" id="SM00635">
    <property type="entry name" value="BID_2"/>
    <property type="match status" value="3"/>
</dbReference>
<dbReference type="InterPro" id="IPR003343">
    <property type="entry name" value="Big_2"/>
</dbReference>
<organism evidence="3 4">
    <name type="scientific">Candidatus Merdiplasma excrementigallinarum</name>
    <dbReference type="NCBI Taxonomy" id="2840864"/>
    <lineage>
        <taxon>Bacteria</taxon>
        <taxon>Bacillati</taxon>
        <taxon>Bacillota</taxon>
        <taxon>Clostridia</taxon>
        <taxon>Lachnospirales</taxon>
        <taxon>Lachnospiraceae</taxon>
        <taxon>Lachnospiraceae incertae sedis</taxon>
        <taxon>Candidatus Merdiplasma</taxon>
    </lineage>
</organism>
<dbReference type="Proteomes" id="UP000886889">
    <property type="component" value="Unassembled WGS sequence"/>
</dbReference>
<evidence type="ECO:0000313" key="4">
    <source>
        <dbReference type="Proteomes" id="UP000886889"/>
    </source>
</evidence>
<sequence>MENKIRKKIWIVLIAFLLLAQPSAASLPFMRGAAITAEAASRKVSLSKKKLSMAIAGKTTVQLRNINSKKKITWSSSNKKIVSVKKQAGGKAVVTANKAGKAVITAKYAGKKYQIQVTVKSPALSKKSLTVKAGKKISIELKNTAASKKVTWKSSKSSVASVKAGSKGKATITARKKGTVKITALYRGKKYICTVKVSAPAPKLSASSKTLYKGKSFTLELKNAPSSVKWATSNKKIAAIKKISKNKYKVTAKKAGTAKITVKAGGKTYTCKITVKNKAGSQNTAANSGTANNQSGSRKYTYDLVVLNRYKLYTGVPIVVYVKTNDPTFSAADIQLEKGKKTNVMASYADVRYVGNYEPNVLYSEYKVSGGYLVTFETEQAGDNTMLIYGGDSWIPQVVAKEKITVYNFKQAEQTWLKKVLAQETNSSMTADEKMTALAAYVRKNFKYTPSYNGSVVDLVSKKGAYFENYIADCITATNIMCNFADLLGLKNEATYAGYLNHYYTTAWISGKAYTYDASPLSGTGALSRIDYVI</sequence>
<accession>A0A9D1T8D6</accession>
<gene>
    <name evidence="3" type="ORF">IAC80_06735</name>
</gene>
<evidence type="ECO:0000256" key="1">
    <source>
        <dbReference type="SAM" id="SignalP"/>
    </source>
</evidence>
<feature type="signal peptide" evidence="1">
    <location>
        <begin position="1"/>
        <end position="25"/>
    </location>
</feature>
<proteinExistence type="predicted"/>
<dbReference type="Gene3D" id="2.60.40.1080">
    <property type="match status" value="3"/>
</dbReference>
<reference evidence="3" key="1">
    <citation type="submission" date="2020-10" db="EMBL/GenBank/DDBJ databases">
        <authorList>
            <person name="Gilroy R."/>
        </authorList>
    </citation>
    <scope>NUCLEOTIDE SEQUENCE</scope>
    <source>
        <strain evidence="3">ChiBcec6-7307</strain>
    </source>
</reference>
<dbReference type="InterPro" id="IPR028096">
    <property type="entry name" value="EfeO_Cupredoxin"/>
</dbReference>
<name>A0A9D1T8D6_9FIRM</name>
<comment type="caution">
    <text evidence="3">The sequence shown here is derived from an EMBL/GenBank/DDBJ whole genome shotgun (WGS) entry which is preliminary data.</text>
</comment>
<keyword evidence="1" id="KW-0732">Signal</keyword>